<reference evidence="2 3" key="2">
    <citation type="journal article" date="2022" name="Mar. Drugs">
        <title>Bioassay-Guided Fractionation Leads to the Detection of Cholic Acid Generated by the Rare Thalassomonas sp.</title>
        <authorList>
            <person name="Pheiffer F."/>
            <person name="Schneider Y.K."/>
            <person name="Hansen E.H."/>
            <person name="Andersen J.H."/>
            <person name="Isaksson J."/>
            <person name="Busche T."/>
            <person name="R C."/>
            <person name="Kalinowski J."/>
            <person name="Zyl L.V."/>
            <person name="Trindade M."/>
        </authorList>
    </citation>
    <scope>NUCLEOTIDE SEQUENCE [LARGE SCALE GENOMIC DNA]</scope>
    <source>
        <strain evidence="2 3">XOM25</strain>
    </source>
</reference>
<accession>A0AAE9Z361</accession>
<dbReference type="Pfam" id="PF00149">
    <property type="entry name" value="Metallophos"/>
    <property type="match status" value="1"/>
</dbReference>
<dbReference type="InterPro" id="IPR004843">
    <property type="entry name" value="Calcineurin-like_PHP"/>
</dbReference>
<dbReference type="GO" id="GO:0016787">
    <property type="term" value="F:hydrolase activity"/>
    <property type="evidence" value="ECO:0007669"/>
    <property type="project" value="InterPro"/>
</dbReference>
<dbReference type="InterPro" id="IPR029052">
    <property type="entry name" value="Metallo-depent_PP-like"/>
</dbReference>
<dbReference type="PANTHER" id="PTHR43143:SF1">
    <property type="entry name" value="SERINE_THREONINE-PROTEIN PHOSPHATASE CPPED1"/>
    <property type="match status" value="1"/>
</dbReference>
<dbReference type="RefSeq" id="WP_044841738.1">
    <property type="nucleotide sequence ID" value="NZ_CP059733.1"/>
</dbReference>
<dbReference type="InterPro" id="IPR051918">
    <property type="entry name" value="STPP_CPPED1"/>
</dbReference>
<feature type="domain" description="Calcineurin-like phosphoesterase" evidence="1">
    <location>
        <begin position="334"/>
        <end position="541"/>
    </location>
</feature>
<keyword evidence="3" id="KW-1185">Reference proteome</keyword>
<dbReference type="PANTHER" id="PTHR43143">
    <property type="entry name" value="METALLOPHOSPHOESTERASE, CALCINEURIN SUPERFAMILY"/>
    <property type="match status" value="1"/>
</dbReference>
<dbReference type="Gene3D" id="3.60.21.10">
    <property type="match status" value="1"/>
</dbReference>
<dbReference type="SUPFAM" id="SSF56300">
    <property type="entry name" value="Metallo-dependent phosphatases"/>
    <property type="match status" value="1"/>
</dbReference>
<reference evidence="2 3" key="1">
    <citation type="journal article" date="2015" name="Genome Announc.">
        <title>Draft Genome Sequences of Marine Isolates of Thalassomonas viridans and Thalassomonas actiniarum.</title>
        <authorList>
            <person name="Olonade I."/>
            <person name="van Zyl L.J."/>
            <person name="Trindade M."/>
        </authorList>
    </citation>
    <scope>NUCLEOTIDE SEQUENCE [LARGE SCALE GENOMIC DNA]</scope>
    <source>
        <strain evidence="2 3">XOM25</strain>
    </source>
</reference>
<gene>
    <name evidence="2" type="ORF">SG34_024015</name>
</gene>
<sequence length="675" mass="74533">MDLVNRSRRFFCACVLVVLAALALLGVPGLSLLPAHGGNNHTADAESMAAIPEVFSHAVKYQDQQLVLHDEEKGVTYSLREEKPDYLLAQFTRAVSGDQQGLSFDFTSGESSGENKINGTLYFGLIDTTNSRYPLPVYFKKSVSIIDGKAKVNLKQLSGKYDATGWRKSGRGELGYRVVNAKGQMIFDGQVSFLYQAGAFRESLGFVRSPSIHNITATSAVLAFETNFNSSATVRLNGKIVAQQGPARRFEVSLNNLLPEHKYLYRVEVFASDEHNGQVYQNVRRASFTTAPLAGSRRSFSFAYASDSRRGQGGGERDIFGVNAYMLKKLTALALSRNAAFLQFSGDLIDGRSNSIGEQQLQYRNWQHAIAPFTGELPVYTTMGNHEGLFYTFEDGSATGINIDRFPFASVSAEAVFADTFVLPENGPLSEDGAAYDPNPGVFGDFPPYKETVYSYRYDNVAMVVLNSNYLFSRSFKYWFASQGKKGSLLGGGGLHGYIMDQQMAWLEQTLNAYQSDDTIDFIFVTQHTPVFPNGGHKSDGMWYYGSNIPRPHIAGLGLSRGIIEQRNKLLGLMDRHSKVFAILTGDEHNYARTLITPDSDIHPPGLVPGGKLLTRPIWQINNGAAGAPYYAQEKLPWSSDVVTFSMQHALVLFHVNGKEIQLEVVDPDTLSRVD</sequence>
<evidence type="ECO:0000259" key="1">
    <source>
        <dbReference type="Pfam" id="PF00149"/>
    </source>
</evidence>
<organism evidence="2 3">
    <name type="scientific">Thalassomonas viridans</name>
    <dbReference type="NCBI Taxonomy" id="137584"/>
    <lineage>
        <taxon>Bacteria</taxon>
        <taxon>Pseudomonadati</taxon>
        <taxon>Pseudomonadota</taxon>
        <taxon>Gammaproteobacteria</taxon>
        <taxon>Alteromonadales</taxon>
        <taxon>Colwelliaceae</taxon>
        <taxon>Thalassomonas</taxon>
    </lineage>
</organism>
<dbReference type="AlphaFoldDB" id="A0AAE9Z361"/>
<evidence type="ECO:0000313" key="3">
    <source>
        <dbReference type="Proteomes" id="UP000032352"/>
    </source>
</evidence>
<dbReference type="Proteomes" id="UP000032352">
    <property type="component" value="Chromosome"/>
</dbReference>
<name>A0AAE9Z361_9GAMM</name>
<protein>
    <submittedName>
        <fullName evidence="2">Metallophosphoesterase</fullName>
    </submittedName>
</protein>
<dbReference type="KEGG" id="tvd:SG34_024015"/>
<dbReference type="EMBL" id="CP059733">
    <property type="protein sequence ID" value="WDE04373.1"/>
    <property type="molecule type" value="Genomic_DNA"/>
</dbReference>
<evidence type="ECO:0000313" key="2">
    <source>
        <dbReference type="EMBL" id="WDE04373.1"/>
    </source>
</evidence>
<proteinExistence type="predicted"/>